<dbReference type="InterPro" id="IPR001611">
    <property type="entry name" value="Leu-rich_rpt"/>
</dbReference>
<dbReference type="GO" id="GO:0031267">
    <property type="term" value="F:small GTPase binding"/>
    <property type="evidence" value="ECO:0007669"/>
    <property type="project" value="TreeGrafter"/>
</dbReference>
<keyword evidence="3" id="KW-0677">Repeat</keyword>
<evidence type="ECO:0000256" key="1">
    <source>
        <dbReference type="ARBA" id="ARBA00022468"/>
    </source>
</evidence>
<keyword evidence="1" id="KW-0343">GTPase activation</keyword>
<dbReference type="InterPro" id="IPR027038">
    <property type="entry name" value="RanGap"/>
</dbReference>
<dbReference type="Gene3D" id="3.80.10.10">
    <property type="entry name" value="Ribonuclease Inhibitor"/>
    <property type="match status" value="1"/>
</dbReference>
<protein>
    <recommendedName>
        <fullName evidence="7">Ran GTPase-activating protein 1</fullName>
    </recommendedName>
</protein>
<evidence type="ECO:0000256" key="2">
    <source>
        <dbReference type="ARBA" id="ARBA00022614"/>
    </source>
</evidence>
<dbReference type="GO" id="GO:0005096">
    <property type="term" value="F:GTPase activator activity"/>
    <property type="evidence" value="ECO:0007669"/>
    <property type="project" value="UniProtKB-KW"/>
</dbReference>
<keyword evidence="6" id="KW-1185">Reference proteome</keyword>
<dbReference type="GO" id="GO:0005829">
    <property type="term" value="C:cytosol"/>
    <property type="evidence" value="ECO:0007669"/>
    <property type="project" value="TreeGrafter"/>
</dbReference>
<dbReference type="Proteomes" id="UP000268093">
    <property type="component" value="Unassembled WGS sequence"/>
</dbReference>
<dbReference type="Pfam" id="PF13516">
    <property type="entry name" value="LRR_6"/>
    <property type="match status" value="2"/>
</dbReference>
<accession>A0A433DCF9</accession>
<dbReference type="GO" id="GO:0006913">
    <property type="term" value="P:nucleocytoplasmic transport"/>
    <property type="evidence" value="ECO:0007669"/>
    <property type="project" value="TreeGrafter"/>
</dbReference>
<organism evidence="5 6">
    <name type="scientific">Jimgerdemannia flammicorona</name>
    <dbReference type="NCBI Taxonomy" id="994334"/>
    <lineage>
        <taxon>Eukaryota</taxon>
        <taxon>Fungi</taxon>
        <taxon>Fungi incertae sedis</taxon>
        <taxon>Mucoromycota</taxon>
        <taxon>Mucoromycotina</taxon>
        <taxon>Endogonomycetes</taxon>
        <taxon>Endogonales</taxon>
        <taxon>Endogonaceae</taxon>
        <taxon>Jimgerdemannia</taxon>
    </lineage>
</organism>
<comment type="caution">
    <text evidence="5">The sequence shown here is derived from an EMBL/GenBank/DDBJ whole genome shotgun (WGS) entry which is preliminary data.</text>
</comment>
<reference evidence="5 6" key="1">
    <citation type="journal article" date="2018" name="New Phytol.">
        <title>Phylogenomics of Endogonaceae and evolution of mycorrhizas within Mucoromycota.</title>
        <authorList>
            <person name="Chang Y."/>
            <person name="Desiro A."/>
            <person name="Na H."/>
            <person name="Sandor L."/>
            <person name="Lipzen A."/>
            <person name="Clum A."/>
            <person name="Barry K."/>
            <person name="Grigoriev I.V."/>
            <person name="Martin F.M."/>
            <person name="Stajich J.E."/>
            <person name="Smith M.E."/>
            <person name="Bonito G."/>
            <person name="Spatafora J.W."/>
        </authorList>
    </citation>
    <scope>NUCLEOTIDE SEQUENCE [LARGE SCALE GENOMIC DNA]</scope>
    <source>
        <strain evidence="5 6">GMNB39</strain>
    </source>
</reference>
<dbReference type="AlphaFoldDB" id="A0A433DCF9"/>
<gene>
    <name evidence="5" type="ORF">BC936DRAFT_144450</name>
</gene>
<feature type="compositionally biased region" description="Basic and acidic residues" evidence="4">
    <location>
        <begin position="293"/>
        <end position="309"/>
    </location>
</feature>
<feature type="region of interest" description="Disordered" evidence="4">
    <location>
        <begin position="245"/>
        <end position="317"/>
    </location>
</feature>
<keyword evidence="2" id="KW-0433">Leucine-rich repeat</keyword>
<evidence type="ECO:0000256" key="3">
    <source>
        <dbReference type="ARBA" id="ARBA00022737"/>
    </source>
</evidence>
<evidence type="ECO:0000256" key="4">
    <source>
        <dbReference type="SAM" id="MobiDB-lite"/>
    </source>
</evidence>
<evidence type="ECO:0000313" key="5">
    <source>
        <dbReference type="EMBL" id="RUP48523.1"/>
    </source>
</evidence>
<dbReference type="PANTHER" id="PTHR24113">
    <property type="entry name" value="RAN GTPASE-ACTIVATING PROTEIN 1"/>
    <property type="match status" value="1"/>
</dbReference>
<dbReference type="SUPFAM" id="SSF52047">
    <property type="entry name" value="RNI-like"/>
    <property type="match status" value="1"/>
</dbReference>
<feature type="compositionally biased region" description="Acidic residues" evidence="4">
    <location>
        <begin position="246"/>
        <end position="271"/>
    </location>
</feature>
<name>A0A433DCF9_9FUNG</name>
<evidence type="ECO:0008006" key="7">
    <source>
        <dbReference type="Google" id="ProtNLM"/>
    </source>
</evidence>
<dbReference type="GO" id="GO:0005634">
    <property type="term" value="C:nucleus"/>
    <property type="evidence" value="ECO:0007669"/>
    <property type="project" value="TreeGrafter"/>
</dbReference>
<evidence type="ECO:0000313" key="6">
    <source>
        <dbReference type="Proteomes" id="UP000268093"/>
    </source>
</evidence>
<dbReference type="EMBL" id="RBNI01003272">
    <property type="protein sequence ID" value="RUP48523.1"/>
    <property type="molecule type" value="Genomic_DNA"/>
</dbReference>
<dbReference type="GO" id="GO:0048471">
    <property type="term" value="C:perinuclear region of cytoplasm"/>
    <property type="evidence" value="ECO:0007669"/>
    <property type="project" value="TreeGrafter"/>
</dbReference>
<dbReference type="OrthoDB" id="184583at2759"/>
<dbReference type="InterPro" id="IPR032675">
    <property type="entry name" value="LRR_dom_sf"/>
</dbReference>
<sequence length="317" mass="34829">MCVANFSTIFTGHLREEILLVLKALGGALKDKEHLIELNLSDNTFSPTGTEPMVDFLTHTRSLQILCLNNNGLGISGGTMIAKALLANAEKACANNRSSSLRSIICSCNHLEDGSSEALANTFATHGTLIKVCMLQNGICPDGICHLTRGLFKNPNLHMLDLQDNTFTKCGCLALTEALTSWSHLYHLNVGKCLLSNKSGVAIADALILGKNQALKDVNLSYNEIESDAITCLTKAIAANLPNLDALDELDDMEDESEEEEKEEEEEEEEEEGKKDKEDRVVESVDMEANLEPVRKANKEEEKEEKELSQKLSDTYI</sequence>
<proteinExistence type="predicted"/>
<dbReference type="PANTHER" id="PTHR24113:SF12">
    <property type="entry name" value="RAN GTPASE-ACTIVATING PROTEIN 1"/>
    <property type="match status" value="1"/>
</dbReference>
<dbReference type="SMART" id="SM00368">
    <property type="entry name" value="LRR_RI"/>
    <property type="match status" value="5"/>
</dbReference>
<feature type="compositionally biased region" description="Basic and acidic residues" evidence="4">
    <location>
        <begin position="272"/>
        <end position="283"/>
    </location>
</feature>